<feature type="transmembrane region" description="Helical" evidence="7">
    <location>
        <begin position="59"/>
        <end position="87"/>
    </location>
</feature>
<evidence type="ECO:0000256" key="5">
    <source>
        <dbReference type="ARBA" id="ARBA00022989"/>
    </source>
</evidence>
<dbReference type="HOGENOM" id="CLU_058421_7_1_11"/>
<keyword evidence="3" id="KW-1003">Cell membrane</keyword>
<evidence type="ECO:0000313" key="8">
    <source>
        <dbReference type="EMBL" id="ADG98042.1"/>
    </source>
</evidence>
<evidence type="ECO:0000256" key="6">
    <source>
        <dbReference type="ARBA" id="ARBA00023136"/>
    </source>
</evidence>
<keyword evidence="5 7" id="KW-1133">Transmembrane helix</keyword>
<evidence type="ECO:0000256" key="7">
    <source>
        <dbReference type="SAM" id="Phobius"/>
    </source>
</evidence>
<evidence type="ECO:0000256" key="3">
    <source>
        <dbReference type="ARBA" id="ARBA00022475"/>
    </source>
</evidence>
<dbReference type="EMBL" id="CP001958">
    <property type="protein sequence ID" value="ADG98042.1"/>
    <property type="molecule type" value="Genomic_DNA"/>
</dbReference>
<dbReference type="KEGG" id="srt:Srot_1580"/>
<proteinExistence type="inferred from homology"/>
<evidence type="ECO:0000313" key="9">
    <source>
        <dbReference type="Proteomes" id="UP000002247"/>
    </source>
</evidence>
<keyword evidence="6 7" id="KW-0472">Membrane</keyword>
<dbReference type="OrthoDB" id="4752607at2"/>
<dbReference type="eggNOG" id="COG2259">
    <property type="taxonomic scope" value="Bacteria"/>
</dbReference>
<dbReference type="PANTHER" id="PTHR33452">
    <property type="entry name" value="OXIDOREDUCTASE CATD-RELATED"/>
    <property type="match status" value="1"/>
</dbReference>
<keyword evidence="9" id="KW-1185">Reference proteome</keyword>
<sequence>MRETARSLVDLVTRVSVGYLFVSGALDHKITGTRFVRSFQDWGFPQPQLLAPAVGWCELVFGALLALGAFSRLSASVLAAVMVGSLWKPVVPQLRHDHPGLGDFLSALAYTPEWLLLLLLLGFALLGSGPHSVDWRYASRKGGRSSAGGLKRSCRWV</sequence>
<gene>
    <name evidence="8" type="ordered locus">Srot_1580</name>
</gene>
<dbReference type="InterPro" id="IPR051907">
    <property type="entry name" value="DoxX-like_oxidoreductase"/>
</dbReference>
<dbReference type="Pfam" id="PF07681">
    <property type="entry name" value="DoxX"/>
    <property type="match status" value="1"/>
</dbReference>
<organism evidence="8 9">
    <name type="scientific">Segniliparus rotundus (strain ATCC BAA-972 / CDC 1076 / CIP 108378 / DSM 44985 / JCM 13578)</name>
    <dbReference type="NCBI Taxonomy" id="640132"/>
    <lineage>
        <taxon>Bacteria</taxon>
        <taxon>Bacillati</taxon>
        <taxon>Actinomycetota</taxon>
        <taxon>Actinomycetes</taxon>
        <taxon>Mycobacteriales</taxon>
        <taxon>Segniliparaceae</taxon>
        <taxon>Segniliparus</taxon>
    </lineage>
</organism>
<keyword evidence="4 7" id="KW-0812">Transmembrane</keyword>
<dbReference type="AlphaFoldDB" id="D6Z7W2"/>
<name>D6Z7W2_SEGRD</name>
<evidence type="ECO:0000256" key="4">
    <source>
        <dbReference type="ARBA" id="ARBA00022692"/>
    </source>
</evidence>
<evidence type="ECO:0000256" key="1">
    <source>
        <dbReference type="ARBA" id="ARBA00004651"/>
    </source>
</evidence>
<dbReference type="Proteomes" id="UP000002247">
    <property type="component" value="Chromosome"/>
</dbReference>
<comment type="similarity">
    <text evidence="2">Belongs to the DoxX family.</text>
</comment>
<evidence type="ECO:0000256" key="2">
    <source>
        <dbReference type="ARBA" id="ARBA00006679"/>
    </source>
</evidence>
<reference evidence="8 9" key="1">
    <citation type="journal article" date="2010" name="Stand. Genomic Sci.">
        <title>Complete genome sequence of Segniliparus rotundus type strain (CDC 1076).</title>
        <authorList>
            <person name="Sikorski J."/>
            <person name="Lapidus A."/>
            <person name="Copeland A."/>
            <person name="Misra M."/>
            <person name="Glavina Del Rio T."/>
            <person name="Nolan M."/>
            <person name="Lucas S."/>
            <person name="Chen F."/>
            <person name="Tice H."/>
            <person name="Cheng J.F."/>
            <person name="Jando M."/>
            <person name="Schneider S."/>
            <person name="Bruce D."/>
            <person name="Goodwin L."/>
            <person name="Pitluck S."/>
            <person name="Liolios K."/>
            <person name="Mikhailova N."/>
            <person name="Pati A."/>
            <person name="Ivanova N."/>
            <person name="Mavromatis K."/>
            <person name="Chen A."/>
            <person name="Palaniappan K."/>
            <person name="Chertkov O."/>
            <person name="Land M."/>
            <person name="Hauser L."/>
            <person name="Chang Y.J."/>
            <person name="Jeffries C.D."/>
            <person name="Brettin T."/>
            <person name="Detter J.C."/>
            <person name="Han C."/>
            <person name="Rohde M."/>
            <person name="Goker M."/>
            <person name="Bristow J."/>
            <person name="Eisen J.A."/>
            <person name="Markowitz V."/>
            <person name="Hugenholtz P."/>
            <person name="Kyrpides N.C."/>
            <person name="Klenk H.P."/>
        </authorList>
    </citation>
    <scope>NUCLEOTIDE SEQUENCE [LARGE SCALE GENOMIC DNA]</scope>
    <source>
        <strain evidence="9">ATCC BAA-972 / CDC 1076 / CIP 108378 / DSM 44985 / JCM 13578</strain>
    </source>
</reference>
<protein>
    <submittedName>
        <fullName evidence="8">DoxX family protein</fullName>
    </submittedName>
</protein>
<feature type="transmembrane region" description="Helical" evidence="7">
    <location>
        <begin position="107"/>
        <end position="126"/>
    </location>
</feature>
<dbReference type="RefSeq" id="WP_013138495.1">
    <property type="nucleotide sequence ID" value="NC_014168.1"/>
</dbReference>
<dbReference type="PANTHER" id="PTHR33452:SF1">
    <property type="entry name" value="INNER MEMBRANE PROTEIN YPHA-RELATED"/>
    <property type="match status" value="1"/>
</dbReference>
<dbReference type="InterPro" id="IPR032808">
    <property type="entry name" value="DoxX"/>
</dbReference>
<dbReference type="STRING" id="640132.Srot_1580"/>
<accession>D6Z7W2</accession>
<dbReference type="GO" id="GO:0005886">
    <property type="term" value="C:plasma membrane"/>
    <property type="evidence" value="ECO:0007669"/>
    <property type="project" value="UniProtKB-SubCell"/>
</dbReference>
<comment type="subcellular location">
    <subcellularLocation>
        <location evidence="1">Cell membrane</location>
        <topology evidence="1">Multi-pass membrane protein</topology>
    </subcellularLocation>
</comment>